<reference evidence="2 3" key="1">
    <citation type="journal article" date="2023" name="J. Hered.">
        <title>Chromosome-level genome of the wood stork (Mycteria americana) provides insight into avian chromosome evolution.</title>
        <authorList>
            <person name="Flamio R. Jr."/>
            <person name="Ramstad K.M."/>
        </authorList>
    </citation>
    <scope>NUCLEOTIDE SEQUENCE [LARGE SCALE GENOMIC DNA]</scope>
    <source>
        <strain evidence="2">JAX WOST 10</strain>
    </source>
</reference>
<comment type="caution">
    <text evidence="2">The sequence shown here is derived from an EMBL/GenBank/DDBJ whole genome shotgun (WGS) entry which is preliminary data.</text>
</comment>
<evidence type="ECO:0000256" key="1">
    <source>
        <dbReference type="SAM" id="MobiDB-lite"/>
    </source>
</evidence>
<name>A0AAN7NBI3_MYCAM</name>
<keyword evidence="3" id="KW-1185">Reference proteome</keyword>
<gene>
    <name evidence="2" type="ORF">QYF61_017329</name>
</gene>
<organism evidence="2 3">
    <name type="scientific">Mycteria americana</name>
    <name type="common">Wood stork</name>
    <dbReference type="NCBI Taxonomy" id="33587"/>
    <lineage>
        <taxon>Eukaryota</taxon>
        <taxon>Metazoa</taxon>
        <taxon>Chordata</taxon>
        <taxon>Craniata</taxon>
        <taxon>Vertebrata</taxon>
        <taxon>Euteleostomi</taxon>
        <taxon>Archelosauria</taxon>
        <taxon>Archosauria</taxon>
        <taxon>Dinosauria</taxon>
        <taxon>Saurischia</taxon>
        <taxon>Theropoda</taxon>
        <taxon>Coelurosauria</taxon>
        <taxon>Aves</taxon>
        <taxon>Neognathae</taxon>
        <taxon>Neoaves</taxon>
        <taxon>Aequornithes</taxon>
        <taxon>Ciconiiformes</taxon>
        <taxon>Ciconiidae</taxon>
        <taxon>Mycteria</taxon>
    </lineage>
</organism>
<feature type="region of interest" description="Disordered" evidence="1">
    <location>
        <begin position="94"/>
        <end position="128"/>
    </location>
</feature>
<evidence type="ECO:0000313" key="2">
    <source>
        <dbReference type="EMBL" id="KAK4822597.1"/>
    </source>
</evidence>
<accession>A0AAN7NBI3</accession>
<dbReference type="AlphaFoldDB" id="A0AAN7NBI3"/>
<dbReference type="Proteomes" id="UP001333110">
    <property type="component" value="Unassembled WGS sequence"/>
</dbReference>
<sequence length="306" mass="33683">MFYNEGGETLKQVAQRVTTVQPKITRRSTTSTLPRVPSISSSAATISTETTNPTITSKITVPRTSSASPLVTIKSTTEHTTSIFTTPNMTTTITTPSVTTSTKRTMTTKPKPTSVASSTTASTETEKVRFTTPPFKTTIKKETTTTSIPTQTISQITTFSKPKLTTVESEGTQATTLHHQVPVEDVLAQSRTPWRGDVHMQRGSSSLRSSRKRQGVLNCHREPFSCHSQKTNKDTPCAASHHAEDNSCHIHQQHLCPKRGQPCQQHRSPTDKDVSKTQLFTCHLSLICFFPLLNCVLDTAETIISW</sequence>
<dbReference type="EMBL" id="JAUNZN010000004">
    <property type="protein sequence ID" value="KAK4822597.1"/>
    <property type="molecule type" value="Genomic_DNA"/>
</dbReference>
<evidence type="ECO:0000313" key="3">
    <source>
        <dbReference type="Proteomes" id="UP001333110"/>
    </source>
</evidence>
<proteinExistence type="predicted"/>
<protein>
    <submittedName>
        <fullName evidence="2">Uncharacterized protein</fullName>
    </submittedName>
</protein>
<feature type="compositionally biased region" description="Low complexity" evidence="1">
    <location>
        <begin position="94"/>
        <end position="123"/>
    </location>
</feature>